<evidence type="ECO:0000256" key="2">
    <source>
        <dbReference type="ARBA" id="ARBA00022801"/>
    </source>
</evidence>
<gene>
    <name evidence="4" type="ORF">ENX73_06700</name>
</gene>
<dbReference type="SUPFAM" id="SSF51556">
    <property type="entry name" value="Metallo-dependent hydrolases"/>
    <property type="match status" value="1"/>
</dbReference>
<keyword evidence="2" id="KW-0378">Hydrolase</keyword>
<dbReference type="AlphaFoldDB" id="A0A7V3RFN1"/>
<name>A0A7V3RFN1_9BACT</name>
<dbReference type="FunFam" id="3.20.20.140:FF:000005">
    <property type="entry name" value="TatD family hydrolase"/>
    <property type="match status" value="1"/>
</dbReference>
<dbReference type="GO" id="GO:0005829">
    <property type="term" value="C:cytosol"/>
    <property type="evidence" value="ECO:0007669"/>
    <property type="project" value="TreeGrafter"/>
</dbReference>
<keyword evidence="1 3" id="KW-0479">Metal-binding</keyword>
<accession>A0A7V3RFN1</accession>
<feature type="binding site" evidence="3">
    <location>
        <position position="82"/>
    </location>
    <ligand>
        <name>a divalent metal cation</name>
        <dbReference type="ChEBI" id="CHEBI:60240"/>
        <label>1</label>
    </ligand>
</feature>
<evidence type="ECO:0000256" key="3">
    <source>
        <dbReference type="PIRSR" id="PIRSR005902-1"/>
    </source>
</evidence>
<dbReference type="GO" id="GO:0016788">
    <property type="term" value="F:hydrolase activity, acting on ester bonds"/>
    <property type="evidence" value="ECO:0007669"/>
    <property type="project" value="InterPro"/>
</dbReference>
<comment type="caution">
    <text evidence="4">The sequence shown here is derived from an EMBL/GenBank/DDBJ whole genome shotgun (WGS) entry which is preliminary data.</text>
</comment>
<evidence type="ECO:0000313" key="4">
    <source>
        <dbReference type="EMBL" id="HGE75793.1"/>
    </source>
</evidence>
<dbReference type="GO" id="GO:0046872">
    <property type="term" value="F:metal ion binding"/>
    <property type="evidence" value="ECO:0007669"/>
    <property type="project" value="UniProtKB-KW"/>
</dbReference>
<dbReference type="EMBL" id="DTPE01000268">
    <property type="protein sequence ID" value="HGE75793.1"/>
    <property type="molecule type" value="Genomic_DNA"/>
</dbReference>
<evidence type="ECO:0000256" key="1">
    <source>
        <dbReference type="ARBA" id="ARBA00022723"/>
    </source>
</evidence>
<feature type="binding site" evidence="3">
    <location>
        <position position="190"/>
    </location>
    <ligand>
        <name>a divalent metal cation</name>
        <dbReference type="ChEBI" id="CHEBI:60240"/>
        <label>1</label>
    </ligand>
</feature>
<organism evidence="4">
    <name type="scientific">Mesoaciditoga lauensis</name>
    <dbReference type="NCBI Taxonomy" id="1495039"/>
    <lineage>
        <taxon>Bacteria</taxon>
        <taxon>Thermotogati</taxon>
        <taxon>Thermotogota</taxon>
        <taxon>Thermotogae</taxon>
        <taxon>Mesoaciditogales</taxon>
        <taxon>Mesoaciditogaceae</taxon>
        <taxon>Mesoaciditoga</taxon>
    </lineage>
</organism>
<dbReference type="InterPro" id="IPR032466">
    <property type="entry name" value="Metal_Hydrolase"/>
</dbReference>
<feature type="binding site" evidence="3">
    <location>
        <position position="140"/>
    </location>
    <ligand>
        <name>a divalent metal cation</name>
        <dbReference type="ChEBI" id="CHEBI:60240"/>
        <label>2</label>
    </ligand>
</feature>
<dbReference type="InterPro" id="IPR015991">
    <property type="entry name" value="TatD/YcfH-like"/>
</dbReference>
<dbReference type="PIRSF" id="PIRSF005902">
    <property type="entry name" value="DNase_TatD"/>
    <property type="match status" value="1"/>
</dbReference>
<dbReference type="CDD" id="cd01310">
    <property type="entry name" value="TatD_DNAse"/>
    <property type="match status" value="1"/>
</dbReference>
<dbReference type="Pfam" id="PF01026">
    <property type="entry name" value="TatD_DNase"/>
    <property type="match status" value="1"/>
</dbReference>
<sequence>MDEFNEDRESIVTNFAQDGIRFAIEVGFDIHSSSKAIEFAAKHGKIYASVGIHPHDVKNVKSTFVDDLHKMGKNEKVVAIGEIGLDYYRDLSPRELQKKYFEMQLEIAEKSGMPVILHIRDAYSDAYEIVKAFNVIGVVHSFNGTKDDLKNFLDRGFYIGVGGISTYRKNDDLRETLGLATVDRILTETDCPYLSPQPVRGKRNEPKYVRFAVETLSTIFNMPFEDVESRTSENAMNLFRIKGENLRAC</sequence>
<dbReference type="NCBIfam" id="TIGR00010">
    <property type="entry name" value="YchF/TatD family DNA exonuclease"/>
    <property type="match status" value="1"/>
</dbReference>
<proteinExistence type="predicted"/>
<reference evidence="4" key="1">
    <citation type="journal article" date="2020" name="mSystems">
        <title>Genome- and Community-Level Interaction Insights into Carbon Utilization and Element Cycling Functions of Hydrothermarchaeota in Hydrothermal Sediment.</title>
        <authorList>
            <person name="Zhou Z."/>
            <person name="Liu Y."/>
            <person name="Xu W."/>
            <person name="Pan J."/>
            <person name="Luo Z.H."/>
            <person name="Li M."/>
        </authorList>
    </citation>
    <scope>NUCLEOTIDE SEQUENCE [LARGE SCALE GENOMIC DNA]</scope>
    <source>
        <strain evidence="4">SpSt-966</strain>
    </source>
</reference>
<dbReference type="GO" id="GO:0004536">
    <property type="term" value="F:DNA nuclease activity"/>
    <property type="evidence" value="ECO:0007669"/>
    <property type="project" value="InterPro"/>
</dbReference>
<dbReference type="InterPro" id="IPR001130">
    <property type="entry name" value="TatD-like"/>
</dbReference>
<dbReference type="PANTHER" id="PTHR46124:SF2">
    <property type="entry name" value="D-AMINOACYL-TRNA DEACYLASE"/>
    <property type="match status" value="1"/>
</dbReference>
<dbReference type="PANTHER" id="PTHR46124">
    <property type="entry name" value="D-AMINOACYL-TRNA DEACYLASE"/>
    <property type="match status" value="1"/>
</dbReference>
<dbReference type="Gene3D" id="3.20.20.140">
    <property type="entry name" value="Metal-dependent hydrolases"/>
    <property type="match status" value="1"/>
</dbReference>
<protein>
    <submittedName>
        <fullName evidence="4">TatD family deoxyribonuclease</fullName>
    </submittedName>
</protein>
<feature type="binding site" evidence="3">
    <location>
        <position position="118"/>
    </location>
    <ligand>
        <name>a divalent metal cation</name>
        <dbReference type="ChEBI" id="CHEBI:60240"/>
        <label>2</label>
    </ligand>
</feature>